<evidence type="ECO:0000256" key="1">
    <source>
        <dbReference type="SAM" id="MobiDB-lite"/>
    </source>
</evidence>
<proteinExistence type="predicted"/>
<sequence length="145" mass="16322">MANGQQAAEQNLAAFIAWSVSKSDDDFREYVHRGKLKRSEIAAECAFGKSALVQNPSIKNALETLEERLRGAGVLPPLNEAIQLTHQESPMRDREANTRRQDGQRLNSLEQENAALRAELAHAKAMLERYKLLSSFMEETGRMPR</sequence>
<evidence type="ECO:0000313" key="2">
    <source>
        <dbReference type="EMBL" id="SFP81950.1"/>
    </source>
</evidence>
<dbReference type="STRING" id="289003.SAMN05216190_12023"/>
<dbReference type="NCBIfam" id="NF040697">
    <property type="entry name" value="VPA1267_fam"/>
    <property type="match status" value="1"/>
</dbReference>
<feature type="region of interest" description="Disordered" evidence="1">
    <location>
        <begin position="85"/>
        <end position="105"/>
    </location>
</feature>
<dbReference type="OrthoDB" id="6118214at2"/>
<dbReference type="RefSeq" id="WP_074857877.1">
    <property type="nucleotide sequence ID" value="NZ_FOWX01000020.1"/>
</dbReference>
<dbReference type="AlphaFoldDB" id="A0A1I5TFX1"/>
<gene>
    <name evidence="2" type="ORF">SAMN05216190_12023</name>
</gene>
<accession>A0A1I5TFX1</accession>
<protein>
    <submittedName>
        <fullName evidence="2">Uncharacterized protein</fullName>
    </submittedName>
</protein>
<evidence type="ECO:0000313" key="3">
    <source>
        <dbReference type="Proteomes" id="UP000198784"/>
    </source>
</evidence>
<dbReference type="InterPro" id="IPR049841">
    <property type="entry name" value="VPA1267-like"/>
</dbReference>
<feature type="compositionally biased region" description="Basic and acidic residues" evidence="1">
    <location>
        <begin position="89"/>
        <end position="103"/>
    </location>
</feature>
<keyword evidence="3" id="KW-1185">Reference proteome</keyword>
<dbReference type="Proteomes" id="UP000198784">
    <property type="component" value="Unassembled WGS sequence"/>
</dbReference>
<reference evidence="3" key="1">
    <citation type="submission" date="2016-10" db="EMBL/GenBank/DDBJ databases">
        <authorList>
            <person name="Varghese N."/>
            <person name="Submissions S."/>
        </authorList>
    </citation>
    <scope>NUCLEOTIDE SEQUENCE [LARGE SCALE GENOMIC DNA]</scope>
    <source>
        <strain evidence="3">DSM 17834</strain>
    </source>
</reference>
<dbReference type="EMBL" id="FOWX01000020">
    <property type="protein sequence ID" value="SFP81950.1"/>
    <property type="molecule type" value="Genomic_DNA"/>
</dbReference>
<name>A0A1I5TFX1_9PSED</name>
<organism evidence="2 3">
    <name type="scientific">Pseudomonas borbori</name>
    <dbReference type="NCBI Taxonomy" id="289003"/>
    <lineage>
        <taxon>Bacteria</taxon>
        <taxon>Pseudomonadati</taxon>
        <taxon>Pseudomonadota</taxon>
        <taxon>Gammaproteobacteria</taxon>
        <taxon>Pseudomonadales</taxon>
        <taxon>Pseudomonadaceae</taxon>
        <taxon>Pseudomonas</taxon>
    </lineage>
</organism>